<evidence type="ECO:0000256" key="6">
    <source>
        <dbReference type="ARBA" id="ARBA00023136"/>
    </source>
</evidence>
<sequence length="563" mass="59840">MLAAAITRAGSAFAPGQQQRRSVGSLQLPAWQKSLMCNTWRRLAGDDQARGRRRAAAAPPPRAQRQEDAVVVEPAEPAAVGTATSVEKIPGFERSIWLWEESGDAVRSYAIFAGILLAGCIPAVQENRFADLPYFLGLASMTIYIGAHRGLNSRVRQTIALREGLLAPVAASVSLFGLYLLLKYIPDLNIQSLLNAYFWLLGSIAMVGAFGPTLQTLGKSVQQPVWRFEVPAWLQAADERWETATQGDLAPSDLLSVGAALTLATMDAYANHGNFTINNLIACLIAGDILQLVGLKSFRVAAVLLLGMLAYDVFWVFSSPSVIGENVMLQVATSEVVTGPIRLLFPRIPGSIGEAAQFPYSLLGLGDVAIPGLLACLALRYDASRVVDLRTRGMAVASALQDALGSMDRGASRKEMGEVAVNAAESAYDLIAELEEEQQLRTQGLSTSGSTKTMYFASDAVLHQRTYFTPVVAAYLLGLVVAFGVNAVTHMGQPALLYLCPLTLGSVVVVAALRKDLPKIWSFTDTSNAPATAGPGKGGDGDGDGDAAAAAAAQQQQQDGEGW</sequence>
<keyword evidence="4" id="KW-0378">Hydrolase</keyword>
<name>A0A2P6V5D2_9CHLO</name>
<protein>
    <submittedName>
        <fullName evidence="9">Signal peptide peptidase</fullName>
    </submittedName>
</protein>
<evidence type="ECO:0000256" key="2">
    <source>
        <dbReference type="ARBA" id="ARBA00006859"/>
    </source>
</evidence>
<dbReference type="OrthoDB" id="29661at2759"/>
<evidence type="ECO:0000256" key="4">
    <source>
        <dbReference type="ARBA" id="ARBA00022801"/>
    </source>
</evidence>
<dbReference type="Pfam" id="PF04258">
    <property type="entry name" value="Peptidase_A22B"/>
    <property type="match status" value="1"/>
</dbReference>
<feature type="transmembrane region" description="Helical" evidence="8">
    <location>
        <begin position="194"/>
        <end position="214"/>
    </location>
</feature>
<feature type="transmembrane region" description="Helical" evidence="8">
    <location>
        <begin position="495"/>
        <end position="513"/>
    </location>
</feature>
<feature type="compositionally biased region" description="Low complexity" evidence="7">
    <location>
        <begin position="546"/>
        <end position="563"/>
    </location>
</feature>
<comment type="caution">
    <text evidence="9">The sequence shown here is derived from an EMBL/GenBank/DDBJ whole genome shotgun (WGS) entry which is preliminary data.</text>
</comment>
<proteinExistence type="inferred from homology"/>
<dbReference type="EMBL" id="LHPF02000028">
    <property type="protein sequence ID" value="PSC69300.1"/>
    <property type="molecule type" value="Genomic_DNA"/>
</dbReference>
<dbReference type="GO" id="GO:0098553">
    <property type="term" value="C:lumenal side of endoplasmic reticulum membrane"/>
    <property type="evidence" value="ECO:0007669"/>
    <property type="project" value="TreeGrafter"/>
</dbReference>
<reference evidence="9 10" key="1">
    <citation type="journal article" date="2018" name="Plant J.">
        <title>Genome sequences of Chlorella sorokiniana UTEX 1602 and Micractinium conductrix SAG 241.80: implications to maltose excretion by a green alga.</title>
        <authorList>
            <person name="Arriola M.B."/>
            <person name="Velmurugan N."/>
            <person name="Zhang Y."/>
            <person name="Plunkett M.H."/>
            <person name="Hondzo H."/>
            <person name="Barney B.M."/>
        </authorList>
    </citation>
    <scope>NUCLEOTIDE SEQUENCE [LARGE SCALE GENOMIC DNA]</scope>
    <source>
        <strain evidence="9 10">SAG 241.80</strain>
    </source>
</reference>
<organism evidence="9 10">
    <name type="scientific">Micractinium conductrix</name>
    <dbReference type="NCBI Taxonomy" id="554055"/>
    <lineage>
        <taxon>Eukaryota</taxon>
        <taxon>Viridiplantae</taxon>
        <taxon>Chlorophyta</taxon>
        <taxon>core chlorophytes</taxon>
        <taxon>Trebouxiophyceae</taxon>
        <taxon>Chlorellales</taxon>
        <taxon>Chlorellaceae</taxon>
        <taxon>Chlorella clade</taxon>
        <taxon>Micractinium</taxon>
    </lineage>
</organism>
<evidence type="ECO:0000256" key="7">
    <source>
        <dbReference type="SAM" id="MobiDB-lite"/>
    </source>
</evidence>
<comment type="subcellular location">
    <subcellularLocation>
        <location evidence="1">Endomembrane system</location>
        <topology evidence="1">Multi-pass membrane protein</topology>
    </subcellularLocation>
</comment>
<feature type="transmembrane region" description="Helical" evidence="8">
    <location>
        <begin position="467"/>
        <end position="489"/>
    </location>
</feature>
<dbReference type="GO" id="GO:0098554">
    <property type="term" value="C:cytoplasmic side of endoplasmic reticulum membrane"/>
    <property type="evidence" value="ECO:0007669"/>
    <property type="project" value="TreeGrafter"/>
</dbReference>
<evidence type="ECO:0000256" key="1">
    <source>
        <dbReference type="ARBA" id="ARBA00004127"/>
    </source>
</evidence>
<dbReference type="InterPro" id="IPR006639">
    <property type="entry name" value="Preselin/SPP"/>
</dbReference>
<dbReference type="GO" id="GO:0033619">
    <property type="term" value="P:membrane protein proteolysis"/>
    <property type="evidence" value="ECO:0007669"/>
    <property type="project" value="TreeGrafter"/>
</dbReference>
<feature type="transmembrane region" description="Helical" evidence="8">
    <location>
        <begin position="300"/>
        <end position="318"/>
    </location>
</feature>
<dbReference type="Proteomes" id="UP000239649">
    <property type="component" value="Unassembled WGS sequence"/>
</dbReference>
<keyword evidence="3 8" id="KW-0812">Transmembrane</keyword>
<dbReference type="GO" id="GO:0042500">
    <property type="term" value="F:aspartic endopeptidase activity, intramembrane cleaving"/>
    <property type="evidence" value="ECO:0007669"/>
    <property type="project" value="InterPro"/>
</dbReference>
<dbReference type="InterPro" id="IPR007369">
    <property type="entry name" value="Peptidase_A22B_SPP"/>
</dbReference>
<evidence type="ECO:0000313" key="9">
    <source>
        <dbReference type="EMBL" id="PSC69300.1"/>
    </source>
</evidence>
<comment type="similarity">
    <text evidence="2">Belongs to the peptidase A22B family.</text>
</comment>
<dbReference type="AlphaFoldDB" id="A0A2P6V5D2"/>
<feature type="transmembrane region" description="Helical" evidence="8">
    <location>
        <begin position="159"/>
        <end position="182"/>
    </location>
</feature>
<evidence type="ECO:0000256" key="8">
    <source>
        <dbReference type="SAM" id="Phobius"/>
    </source>
</evidence>
<evidence type="ECO:0000256" key="3">
    <source>
        <dbReference type="ARBA" id="ARBA00022692"/>
    </source>
</evidence>
<dbReference type="SMART" id="SM00730">
    <property type="entry name" value="PSN"/>
    <property type="match status" value="1"/>
</dbReference>
<feature type="region of interest" description="Disordered" evidence="7">
    <location>
        <begin position="47"/>
        <end position="68"/>
    </location>
</feature>
<dbReference type="PANTHER" id="PTHR12174">
    <property type="entry name" value="SIGNAL PEPTIDE PEPTIDASE"/>
    <property type="match status" value="1"/>
</dbReference>
<keyword evidence="10" id="KW-1185">Reference proteome</keyword>
<dbReference type="PANTHER" id="PTHR12174:SF73">
    <property type="entry name" value="SIGNAL PEPTIDE PEPTIDASE DOMAIN CONTAINING PROTEIN"/>
    <property type="match status" value="1"/>
</dbReference>
<feature type="region of interest" description="Disordered" evidence="7">
    <location>
        <begin position="528"/>
        <end position="563"/>
    </location>
</feature>
<evidence type="ECO:0000256" key="5">
    <source>
        <dbReference type="ARBA" id="ARBA00022989"/>
    </source>
</evidence>
<keyword evidence="6 8" id="KW-0472">Membrane</keyword>
<keyword evidence="5 8" id="KW-1133">Transmembrane helix</keyword>
<accession>A0A2P6V5D2</accession>
<evidence type="ECO:0000313" key="10">
    <source>
        <dbReference type="Proteomes" id="UP000239649"/>
    </source>
</evidence>
<gene>
    <name evidence="9" type="ORF">C2E20_7214</name>
</gene>
<dbReference type="GO" id="GO:0006465">
    <property type="term" value="P:signal peptide processing"/>
    <property type="evidence" value="ECO:0007669"/>
    <property type="project" value="TreeGrafter"/>
</dbReference>